<organism evidence="3 4">
    <name type="scientific">Thielaviopsis punctulata</name>
    <dbReference type="NCBI Taxonomy" id="72032"/>
    <lineage>
        <taxon>Eukaryota</taxon>
        <taxon>Fungi</taxon>
        <taxon>Dikarya</taxon>
        <taxon>Ascomycota</taxon>
        <taxon>Pezizomycotina</taxon>
        <taxon>Sordariomycetes</taxon>
        <taxon>Hypocreomycetidae</taxon>
        <taxon>Microascales</taxon>
        <taxon>Ceratocystidaceae</taxon>
        <taxon>Thielaviopsis</taxon>
    </lineage>
</organism>
<evidence type="ECO:0000256" key="1">
    <source>
        <dbReference type="SAM" id="MobiDB-lite"/>
    </source>
</evidence>
<name>A0A0F4ZFI0_9PEZI</name>
<protein>
    <submittedName>
        <fullName evidence="3">Uncharacterized protein</fullName>
    </submittedName>
</protein>
<feature type="compositionally biased region" description="Low complexity" evidence="1">
    <location>
        <begin position="247"/>
        <end position="261"/>
    </location>
</feature>
<evidence type="ECO:0000313" key="4">
    <source>
        <dbReference type="Proteomes" id="UP000033483"/>
    </source>
</evidence>
<feature type="region of interest" description="Disordered" evidence="1">
    <location>
        <begin position="247"/>
        <end position="274"/>
    </location>
</feature>
<keyword evidence="2" id="KW-0732">Signal</keyword>
<reference evidence="3 4" key="1">
    <citation type="submission" date="2015-03" db="EMBL/GenBank/DDBJ databases">
        <authorList>
            <person name="Radwan O."/>
            <person name="Al-Naeli F.A."/>
            <person name="Rendon G.A."/>
            <person name="Fields C."/>
        </authorList>
    </citation>
    <scope>NUCLEOTIDE SEQUENCE [LARGE SCALE GENOMIC DNA]</scope>
    <source>
        <strain evidence="3">CR-DP1</strain>
    </source>
</reference>
<keyword evidence="4" id="KW-1185">Reference proteome</keyword>
<accession>A0A0F4ZFI0</accession>
<feature type="signal peptide" evidence="2">
    <location>
        <begin position="1"/>
        <end position="17"/>
    </location>
</feature>
<dbReference type="EMBL" id="LAEV01000882">
    <property type="protein sequence ID" value="KKA29349.1"/>
    <property type="molecule type" value="Genomic_DNA"/>
</dbReference>
<feature type="compositionally biased region" description="Basic and acidic residues" evidence="1">
    <location>
        <begin position="262"/>
        <end position="274"/>
    </location>
</feature>
<sequence length="274" mass="30193">MRASTLTALALPVLAQAQDSLFAQYKAKVQNMLGQLSSLVPPPASVVPETVEEVVPEVLLNKRVLKPLELASWKETLYEPVEEAATVPEEWWVFITGNQSCGGHCTHAETVWNETASKFAKIPSAPHTALLDCDNEPILCSIWSCSPGAIWSFDMLPVPANTTIRAHRLNLTSVSVDDLLQLQVNGTSEWMPLEGFLHPLDGLLAKYDVQVPFGYAMWGFNQVPQWALMLSISFFTRFFMNRRMAPAAPSTPAAAPEAAAQVEKEKEEEAANKE</sequence>
<dbReference type="AlphaFoldDB" id="A0A0F4ZFI0"/>
<dbReference type="OrthoDB" id="1733656at2759"/>
<comment type="caution">
    <text evidence="3">The sequence shown here is derived from an EMBL/GenBank/DDBJ whole genome shotgun (WGS) entry which is preliminary data.</text>
</comment>
<dbReference type="Proteomes" id="UP000033483">
    <property type="component" value="Unassembled WGS sequence"/>
</dbReference>
<proteinExistence type="predicted"/>
<evidence type="ECO:0000256" key="2">
    <source>
        <dbReference type="SAM" id="SignalP"/>
    </source>
</evidence>
<feature type="chain" id="PRO_5002482589" evidence="2">
    <location>
        <begin position="18"/>
        <end position="274"/>
    </location>
</feature>
<gene>
    <name evidence="3" type="ORF">TD95_001932</name>
</gene>
<evidence type="ECO:0000313" key="3">
    <source>
        <dbReference type="EMBL" id="KKA29349.1"/>
    </source>
</evidence>